<dbReference type="AlphaFoldDB" id="A0A8S3XTN2"/>
<comment type="caution">
    <text evidence="1">The sequence shown here is derived from an EMBL/GenBank/DDBJ whole genome shotgun (WGS) entry which is preliminary data.</text>
</comment>
<dbReference type="Proteomes" id="UP000691718">
    <property type="component" value="Unassembled WGS sequence"/>
</dbReference>
<sequence>MVIKCIVRGCKSEWHPGCNISFTEVNKENQPSDLSDMVQGDEDSNILIKSNEKYATSAASKRTWETMLDVPSCSHVTDKSTSPIQIYCADKSVQARIKSSREEELMIRVCKQGLNHHEKKSL</sequence>
<evidence type="ECO:0000313" key="1">
    <source>
        <dbReference type="EMBL" id="CAG5041495.1"/>
    </source>
</evidence>
<reference evidence="1" key="1">
    <citation type="submission" date="2021-04" db="EMBL/GenBank/DDBJ databases">
        <authorList>
            <person name="Tunstrom K."/>
        </authorList>
    </citation>
    <scope>NUCLEOTIDE SEQUENCE</scope>
</reference>
<name>A0A8S3XTN2_PARAO</name>
<accession>A0A8S3XTN2</accession>
<dbReference type="EMBL" id="CAJQZP010001359">
    <property type="protein sequence ID" value="CAG5041495.1"/>
    <property type="molecule type" value="Genomic_DNA"/>
</dbReference>
<organism evidence="1 2">
    <name type="scientific">Parnassius apollo</name>
    <name type="common">Apollo butterfly</name>
    <name type="synonym">Papilio apollo</name>
    <dbReference type="NCBI Taxonomy" id="110799"/>
    <lineage>
        <taxon>Eukaryota</taxon>
        <taxon>Metazoa</taxon>
        <taxon>Ecdysozoa</taxon>
        <taxon>Arthropoda</taxon>
        <taxon>Hexapoda</taxon>
        <taxon>Insecta</taxon>
        <taxon>Pterygota</taxon>
        <taxon>Neoptera</taxon>
        <taxon>Endopterygota</taxon>
        <taxon>Lepidoptera</taxon>
        <taxon>Glossata</taxon>
        <taxon>Ditrysia</taxon>
        <taxon>Papilionoidea</taxon>
        <taxon>Papilionidae</taxon>
        <taxon>Parnassiinae</taxon>
        <taxon>Parnassini</taxon>
        <taxon>Parnassius</taxon>
        <taxon>Parnassius</taxon>
    </lineage>
</organism>
<gene>
    <name evidence="1" type="ORF">PAPOLLO_LOCUS22184</name>
</gene>
<keyword evidence="2" id="KW-1185">Reference proteome</keyword>
<protein>
    <submittedName>
        <fullName evidence="1">(apollo) hypothetical protein</fullName>
    </submittedName>
</protein>
<proteinExistence type="predicted"/>
<evidence type="ECO:0000313" key="2">
    <source>
        <dbReference type="Proteomes" id="UP000691718"/>
    </source>
</evidence>